<dbReference type="Pfam" id="PF22435">
    <property type="entry name" value="MRM3-like_sub_bind"/>
    <property type="match status" value="1"/>
</dbReference>
<evidence type="ECO:0000313" key="6">
    <source>
        <dbReference type="Proteomes" id="UP000770785"/>
    </source>
</evidence>
<dbReference type="Proteomes" id="UP000770785">
    <property type="component" value="Unassembled WGS sequence"/>
</dbReference>
<keyword evidence="3" id="KW-0808">Transferase</keyword>
<dbReference type="PANTHER" id="PTHR43191:SF2">
    <property type="entry name" value="RRNA METHYLTRANSFERASE 3, MITOCHONDRIAL"/>
    <property type="match status" value="1"/>
</dbReference>
<dbReference type="GO" id="GO:0032259">
    <property type="term" value="P:methylation"/>
    <property type="evidence" value="ECO:0007669"/>
    <property type="project" value="UniProtKB-KW"/>
</dbReference>
<dbReference type="InterPro" id="IPR029026">
    <property type="entry name" value="tRNA_m1G_MTases_N"/>
</dbReference>
<dbReference type="InterPro" id="IPR053888">
    <property type="entry name" value="MRM3-like_sub_bind"/>
</dbReference>
<dbReference type="PANTHER" id="PTHR43191">
    <property type="entry name" value="RRNA METHYLTRANSFERASE 3"/>
    <property type="match status" value="1"/>
</dbReference>
<evidence type="ECO:0000256" key="1">
    <source>
        <dbReference type="ARBA" id="ARBA00007228"/>
    </source>
</evidence>
<feature type="domain" description="RNA 2-O ribose methyltransferase substrate binding" evidence="4">
    <location>
        <begin position="27"/>
        <end position="96"/>
    </location>
</feature>
<dbReference type="Gene3D" id="3.40.1280.10">
    <property type="match status" value="1"/>
</dbReference>
<dbReference type="InterPro" id="IPR029064">
    <property type="entry name" value="Ribosomal_eL30-like_sf"/>
</dbReference>
<accession>A0ABX0XE09</accession>
<keyword evidence="6" id="KW-1185">Reference proteome</keyword>
<gene>
    <name evidence="5" type="ORF">GGR27_002998</name>
</gene>
<dbReference type="InterPro" id="IPR013123">
    <property type="entry name" value="SpoU_subst-bd"/>
</dbReference>
<sequence length="249" mass="26860">MPISSGTIKFISSLRRKKVRQNYHKFTAEGGRIVGELLGQDRYRVEQVYAVENWVAEHGDSLRVPVTTVTEKELGRISQLTTPNQVLAVVATPEISEQLPTAMAAGWSLYLDGIQSPSNLGALLRIADWFGCQHVVGGPGTADLYNSKSIQASMGSFLRIDYREGHLSDITTTFPDLITFGADLDGENIYTLEAPDRGVLVIGAEGPGVGELARSQVQRWVTIPRGVGRRAESLNAAVAAGILVGGLVK</sequence>
<dbReference type="Gene3D" id="3.30.1330.30">
    <property type="match status" value="1"/>
</dbReference>
<comment type="similarity">
    <text evidence="1">Belongs to the class IV-like SAM-binding methyltransferase superfamily. RNA methyltransferase TrmH family.</text>
</comment>
<dbReference type="GO" id="GO:0008168">
    <property type="term" value="F:methyltransferase activity"/>
    <property type="evidence" value="ECO:0007669"/>
    <property type="project" value="UniProtKB-KW"/>
</dbReference>
<dbReference type="InterPro" id="IPR001537">
    <property type="entry name" value="SpoU_MeTrfase"/>
</dbReference>
<dbReference type="SMART" id="SM00967">
    <property type="entry name" value="SpoU_sub_bind"/>
    <property type="match status" value="1"/>
</dbReference>
<dbReference type="Pfam" id="PF00588">
    <property type="entry name" value="SpoU_methylase"/>
    <property type="match status" value="1"/>
</dbReference>
<protein>
    <submittedName>
        <fullName evidence="5">TrmH family RNA methyltransferase</fullName>
    </submittedName>
</protein>
<keyword evidence="2 5" id="KW-0489">Methyltransferase</keyword>
<dbReference type="SUPFAM" id="SSF75217">
    <property type="entry name" value="alpha/beta knot"/>
    <property type="match status" value="1"/>
</dbReference>
<dbReference type="RefSeq" id="WP_168038622.1">
    <property type="nucleotide sequence ID" value="NZ_JAATJH010000005.1"/>
</dbReference>
<evidence type="ECO:0000256" key="2">
    <source>
        <dbReference type="ARBA" id="ARBA00022603"/>
    </source>
</evidence>
<dbReference type="InterPro" id="IPR051259">
    <property type="entry name" value="rRNA_Methyltransferase"/>
</dbReference>
<comment type="caution">
    <text evidence="5">The sequence shown here is derived from an EMBL/GenBank/DDBJ whole genome shotgun (WGS) entry which is preliminary data.</text>
</comment>
<dbReference type="SUPFAM" id="SSF55315">
    <property type="entry name" value="L30e-like"/>
    <property type="match status" value="1"/>
</dbReference>
<dbReference type="InterPro" id="IPR029028">
    <property type="entry name" value="Alpha/beta_knot_MTases"/>
</dbReference>
<reference evidence="5 6" key="1">
    <citation type="submission" date="2020-03" db="EMBL/GenBank/DDBJ databases">
        <title>Genomic Encyclopedia of Type Strains, Phase IV (KMG-IV): sequencing the most valuable type-strain genomes for metagenomic binning, comparative biology and taxonomic classification.</title>
        <authorList>
            <person name="Goeker M."/>
        </authorList>
    </citation>
    <scope>NUCLEOTIDE SEQUENCE [LARGE SCALE GENOMIC DNA]</scope>
    <source>
        <strain evidence="5 6">DSM 105096</strain>
    </source>
</reference>
<organism evidence="5 6">
    <name type="scientific">Neolewinella antarctica</name>
    <dbReference type="NCBI Taxonomy" id="442734"/>
    <lineage>
        <taxon>Bacteria</taxon>
        <taxon>Pseudomonadati</taxon>
        <taxon>Bacteroidota</taxon>
        <taxon>Saprospiria</taxon>
        <taxon>Saprospirales</taxon>
        <taxon>Lewinellaceae</taxon>
        <taxon>Neolewinella</taxon>
    </lineage>
</organism>
<proteinExistence type="inferred from homology"/>
<dbReference type="EMBL" id="JAATJH010000005">
    <property type="protein sequence ID" value="NJC27481.1"/>
    <property type="molecule type" value="Genomic_DNA"/>
</dbReference>
<evidence type="ECO:0000259" key="4">
    <source>
        <dbReference type="SMART" id="SM00967"/>
    </source>
</evidence>
<name>A0ABX0XE09_9BACT</name>
<evidence type="ECO:0000313" key="5">
    <source>
        <dbReference type="EMBL" id="NJC27481.1"/>
    </source>
</evidence>
<evidence type="ECO:0000256" key="3">
    <source>
        <dbReference type="ARBA" id="ARBA00022679"/>
    </source>
</evidence>